<dbReference type="PROSITE" id="PS50887">
    <property type="entry name" value="GGDEF"/>
    <property type="match status" value="1"/>
</dbReference>
<proteinExistence type="predicted"/>
<organism evidence="5 6">
    <name type="scientific">Terriglobus roseus</name>
    <dbReference type="NCBI Taxonomy" id="392734"/>
    <lineage>
        <taxon>Bacteria</taxon>
        <taxon>Pseudomonadati</taxon>
        <taxon>Acidobacteriota</taxon>
        <taxon>Terriglobia</taxon>
        <taxon>Terriglobales</taxon>
        <taxon>Acidobacteriaceae</taxon>
        <taxon>Terriglobus</taxon>
    </lineage>
</organism>
<dbReference type="PROSITE" id="PS50113">
    <property type="entry name" value="PAC"/>
    <property type="match status" value="1"/>
</dbReference>
<dbReference type="InterPro" id="IPR043128">
    <property type="entry name" value="Rev_trsase/Diguanyl_cyclase"/>
</dbReference>
<dbReference type="SMART" id="SM00267">
    <property type="entry name" value="GGDEF"/>
    <property type="match status" value="1"/>
</dbReference>
<dbReference type="InterPro" id="IPR000700">
    <property type="entry name" value="PAS-assoc_C"/>
</dbReference>
<dbReference type="Proteomes" id="UP000182409">
    <property type="component" value="Unassembled WGS sequence"/>
</dbReference>
<dbReference type="Pfam" id="PF00990">
    <property type="entry name" value="GGDEF"/>
    <property type="match status" value="1"/>
</dbReference>
<feature type="domain" description="GGDEF" evidence="4">
    <location>
        <begin position="306"/>
        <end position="439"/>
    </location>
</feature>
<dbReference type="Pfam" id="PF00563">
    <property type="entry name" value="EAL"/>
    <property type="match status" value="1"/>
</dbReference>
<dbReference type="InterPro" id="IPR013656">
    <property type="entry name" value="PAS_4"/>
</dbReference>
<dbReference type="NCBIfam" id="TIGR00229">
    <property type="entry name" value="sensory_box"/>
    <property type="match status" value="1"/>
</dbReference>
<dbReference type="InterPro" id="IPR035919">
    <property type="entry name" value="EAL_sf"/>
</dbReference>
<dbReference type="Pfam" id="PF08448">
    <property type="entry name" value="PAS_4"/>
    <property type="match status" value="1"/>
</dbReference>
<dbReference type="Gene3D" id="3.30.70.270">
    <property type="match status" value="1"/>
</dbReference>
<dbReference type="SUPFAM" id="SSF141868">
    <property type="entry name" value="EAL domain-like"/>
    <property type="match status" value="1"/>
</dbReference>
<evidence type="ECO:0000259" key="3">
    <source>
        <dbReference type="PROSITE" id="PS50883"/>
    </source>
</evidence>
<dbReference type="SMART" id="SM00086">
    <property type="entry name" value="PAC"/>
    <property type="match status" value="1"/>
</dbReference>
<dbReference type="InterPro" id="IPR001633">
    <property type="entry name" value="EAL_dom"/>
</dbReference>
<dbReference type="EMBL" id="FNSD01000001">
    <property type="protein sequence ID" value="SEB38569.1"/>
    <property type="molecule type" value="Genomic_DNA"/>
</dbReference>
<reference evidence="5 6" key="1">
    <citation type="submission" date="2016-10" db="EMBL/GenBank/DDBJ databases">
        <authorList>
            <person name="de Groot N.N."/>
        </authorList>
    </citation>
    <scope>NUCLEOTIDE SEQUENCE [LARGE SCALE GENOMIC DNA]</scope>
    <source>
        <strain evidence="5 6">AB35.6</strain>
    </source>
</reference>
<dbReference type="PROSITE" id="PS50883">
    <property type="entry name" value="EAL"/>
    <property type="match status" value="1"/>
</dbReference>
<evidence type="ECO:0000313" key="6">
    <source>
        <dbReference type="Proteomes" id="UP000182409"/>
    </source>
</evidence>
<name>A0A1H4IWX2_9BACT</name>
<dbReference type="CDD" id="cd01948">
    <property type="entry name" value="EAL"/>
    <property type="match status" value="1"/>
</dbReference>
<dbReference type="InterPro" id="IPR000014">
    <property type="entry name" value="PAS"/>
</dbReference>
<dbReference type="CDD" id="cd01949">
    <property type="entry name" value="GGDEF"/>
    <property type="match status" value="1"/>
</dbReference>
<evidence type="ECO:0000259" key="1">
    <source>
        <dbReference type="PROSITE" id="PS50112"/>
    </source>
</evidence>
<evidence type="ECO:0000313" key="5">
    <source>
        <dbReference type="EMBL" id="SEB38569.1"/>
    </source>
</evidence>
<dbReference type="NCBIfam" id="TIGR00254">
    <property type="entry name" value="GGDEF"/>
    <property type="match status" value="1"/>
</dbReference>
<dbReference type="OrthoDB" id="101222at2"/>
<dbReference type="RefSeq" id="WP_074651910.1">
    <property type="nucleotide sequence ID" value="NZ_FNSD01000001.1"/>
</dbReference>
<gene>
    <name evidence="5" type="ORF">SAMN05443244_0164</name>
</gene>
<feature type="domain" description="PAC" evidence="2">
    <location>
        <begin position="220"/>
        <end position="274"/>
    </location>
</feature>
<dbReference type="InterPro" id="IPR001610">
    <property type="entry name" value="PAC"/>
</dbReference>
<accession>A0A1H4IWX2</accession>
<dbReference type="Gene3D" id="3.20.20.450">
    <property type="entry name" value="EAL domain"/>
    <property type="match status" value="1"/>
</dbReference>
<dbReference type="SUPFAM" id="SSF55785">
    <property type="entry name" value="PYP-like sensor domain (PAS domain)"/>
    <property type="match status" value="2"/>
</dbReference>
<dbReference type="AlphaFoldDB" id="A0A1H4IWX2"/>
<sequence length="701" mass="79175">MNAGKHQSNQSPEKLLLDNPLEPGTIDFTVEQGSLVAEILEHTSDGVFMLDYEWRFIYMNAHARDLVSTGANLIGRVVWDEFPAAHNLLFWDEYHRTMEERVPSQFSAHYPEPLNAWFEVHSYPTHRGISVFFRDITKRRAEEERLRLLEQAISSAPMGISIAEYKSVHECPIIYVNPAFEDLTGYSLQEVIGSDCRFLQGSELMQSGRGELQLAIAQHRPAKVVLRNYKKSGRRFFNEVHLSPVFDQHGNVSHIVGIQNDVTEYLETKARLARQAEYDSLTGLANRYLLTDRLKEALETAEIRGTQVAVVIFDLDNFKHMNDRLGHIEADRLLIQIAKRLNSVAEPGDTVGRLGGDEFALILVNWSDSARLHKQLERLLQEIRKPIRCGNQELIVTGSAGVATYPQDARDVEPLLQMADLSMYWIKRCGKNSFRLYSPELRFNDNEPLDVAVGFRKALANGEFELYYQPRVDTQTKRILGFEALIRWQHPQRGFLLPAQFIRIAEDTGLIHEIGSWALQHALEQNAAWRMAGLEPVVMSVNVSPAQIRDPDFPAFVEEALRATGLPASSLELELTESILIDNADLADSTLRALKQLGVRIAIDDFGAGCSGLHYLSSFPVDTIKVDHFFIRDIATNKTAAIICRSVLKLGQSLGLFTVAEGVETQDQVSLLRRWRCSELQGFMFAKPMQSEDAGRALANM</sequence>
<dbReference type="Pfam" id="PF13426">
    <property type="entry name" value="PAS_9"/>
    <property type="match status" value="1"/>
</dbReference>
<dbReference type="SMART" id="SM00052">
    <property type="entry name" value="EAL"/>
    <property type="match status" value="1"/>
</dbReference>
<dbReference type="InterPro" id="IPR000160">
    <property type="entry name" value="GGDEF_dom"/>
</dbReference>
<dbReference type="SUPFAM" id="SSF55073">
    <property type="entry name" value="Nucleotide cyclase"/>
    <property type="match status" value="1"/>
</dbReference>
<dbReference type="PROSITE" id="PS50112">
    <property type="entry name" value="PAS"/>
    <property type="match status" value="1"/>
</dbReference>
<evidence type="ECO:0000259" key="2">
    <source>
        <dbReference type="PROSITE" id="PS50113"/>
    </source>
</evidence>
<evidence type="ECO:0000259" key="4">
    <source>
        <dbReference type="PROSITE" id="PS50887"/>
    </source>
</evidence>
<feature type="domain" description="EAL" evidence="3">
    <location>
        <begin position="448"/>
        <end position="701"/>
    </location>
</feature>
<dbReference type="InterPro" id="IPR035965">
    <property type="entry name" value="PAS-like_dom_sf"/>
</dbReference>
<protein>
    <submittedName>
        <fullName evidence="5">PAS domain S-box-containing protein/diguanylate cyclase (GGDEF) domain-containing protein</fullName>
    </submittedName>
</protein>
<dbReference type="Gene3D" id="3.30.450.20">
    <property type="entry name" value="PAS domain"/>
    <property type="match status" value="2"/>
</dbReference>
<dbReference type="InterPro" id="IPR052155">
    <property type="entry name" value="Biofilm_reg_signaling"/>
</dbReference>
<dbReference type="SMART" id="SM00091">
    <property type="entry name" value="PAS"/>
    <property type="match status" value="2"/>
</dbReference>
<dbReference type="CDD" id="cd00130">
    <property type="entry name" value="PAS"/>
    <property type="match status" value="2"/>
</dbReference>
<dbReference type="PANTHER" id="PTHR44757">
    <property type="entry name" value="DIGUANYLATE CYCLASE DGCP"/>
    <property type="match status" value="1"/>
</dbReference>
<dbReference type="PANTHER" id="PTHR44757:SF2">
    <property type="entry name" value="BIOFILM ARCHITECTURE MAINTENANCE PROTEIN MBAA"/>
    <property type="match status" value="1"/>
</dbReference>
<dbReference type="InterPro" id="IPR029787">
    <property type="entry name" value="Nucleotide_cyclase"/>
</dbReference>
<feature type="domain" description="PAS" evidence="1">
    <location>
        <begin position="145"/>
        <end position="193"/>
    </location>
</feature>